<reference evidence="2 3" key="1">
    <citation type="submission" date="2019-12" db="EMBL/GenBank/DDBJ databases">
        <authorList>
            <person name="Kun Z."/>
        </authorList>
    </citation>
    <scope>NUCLEOTIDE SEQUENCE [LARGE SCALE GENOMIC DNA]</scope>
    <source>
        <strain evidence="2 3">YIM 123512</strain>
    </source>
</reference>
<dbReference type="InterPro" id="IPR053137">
    <property type="entry name" value="NLR-like"/>
</dbReference>
<dbReference type="Pfam" id="PF13191">
    <property type="entry name" value="AAA_16"/>
    <property type="match status" value="1"/>
</dbReference>
<proteinExistence type="predicted"/>
<dbReference type="InterPro" id="IPR027417">
    <property type="entry name" value="P-loop_NTPase"/>
</dbReference>
<dbReference type="InterPro" id="IPR036388">
    <property type="entry name" value="WH-like_DNA-bd_sf"/>
</dbReference>
<dbReference type="Proteomes" id="UP000473325">
    <property type="component" value="Unassembled WGS sequence"/>
</dbReference>
<dbReference type="SUPFAM" id="SSF52540">
    <property type="entry name" value="P-loop containing nucleoside triphosphate hydrolases"/>
    <property type="match status" value="1"/>
</dbReference>
<protein>
    <submittedName>
        <fullName evidence="2">Tetratricopeptide repeat protein</fullName>
    </submittedName>
</protein>
<evidence type="ECO:0000259" key="1">
    <source>
        <dbReference type="Pfam" id="PF13191"/>
    </source>
</evidence>
<evidence type="ECO:0000313" key="2">
    <source>
        <dbReference type="EMBL" id="MXG91434.1"/>
    </source>
</evidence>
<name>A0A6L7F388_9ACTN</name>
<keyword evidence="3" id="KW-1185">Reference proteome</keyword>
<gene>
    <name evidence="2" type="ORF">GRQ65_17955</name>
</gene>
<dbReference type="SUPFAM" id="SSF48452">
    <property type="entry name" value="TPR-like"/>
    <property type="match status" value="2"/>
</dbReference>
<organism evidence="2 3">
    <name type="scientific">Nocardioides flavescens</name>
    <dbReference type="NCBI Taxonomy" id="2691959"/>
    <lineage>
        <taxon>Bacteria</taxon>
        <taxon>Bacillati</taxon>
        <taxon>Actinomycetota</taxon>
        <taxon>Actinomycetes</taxon>
        <taxon>Propionibacteriales</taxon>
        <taxon>Nocardioidaceae</taxon>
        <taxon>Nocardioides</taxon>
    </lineage>
</organism>
<evidence type="ECO:0000313" key="3">
    <source>
        <dbReference type="Proteomes" id="UP000473325"/>
    </source>
</evidence>
<dbReference type="RefSeq" id="WP_160879357.1">
    <property type="nucleotide sequence ID" value="NZ_WUEK01000012.1"/>
</dbReference>
<dbReference type="AlphaFoldDB" id="A0A6L7F388"/>
<dbReference type="InterPro" id="IPR011990">
    <property type="entry name" value="TPR-like_helical_dom_sf"/>
</dbReference>
<dbReference type="InterPro" id="IPR036390">
    <property type="entry name" value="WH_DNA-bd_sf"/>
</dbReference>
<dbReference type="SUPFAM" id="SSF46785">
    <property type="entry name" value="Winged helix' DNA-binding domain"/>
    <property type="match status" value="1"/>
</dbReference>
<dbReference type="Gene3D" id="1.25.40.10">
    <property type="entry name" value="Tetratricopeptide repeat domain"/>
    <property type="match status" value="2"/>
</dbReference>
<dbReference type="Gene3D" id="1.10.10.10">
    <property type="entry name" value="Winged helix-like DNA-binding domain superfamily/Winged helix DNA-binding domain"/>
    <property type="match status" value="1"/>
</dbReference>
<dbReference type="PANTHER" id="PTHR46082">
    <property type="entry name" value="ATP/GTP-BINDING PROTEIN-RELATED"/>
    <property type="match status" value="1"/>
</dbReference>
<dbReference type="Pfam" id="PF13424">
    <property type="entry name" value="TPR_12"/>
    <property type="match status" value="2"/>
</dbReference>
<accession>A0A6L7F388</accession>
<sequence>MTPGAGISRYTPSLMSPELLERLFVGRDRLLTAVVDRIREASEGTGRNHTLLVGPRGAGKTHLVALAYHRAEALRAAGRSLQLAWLPEDPWSIIGYRHLLAAVASAAGLPSDGDAATLEGVLTQAATNDGPIVVFTENLDWILDSIGNDGQQRLRHLLQDSRALLMIATTTAIDRNLSDQSRPFYGFFTTSRLEPFGVDDAGSMLRAIAAATGQADLERYLGTDEAKARLRAIEHLAGGQPRMWSALASSLSISGLNELVDLLLTRFDDLTPYYQERLARLSPRQRVAVAELAALDRPISVKELAGRLGVDQRSLGKTINELVDRGWAAPVTSPLLEGKVDKRLTFYELAEPLARLAFQIKETRGEPLRVVVDFLKHWFDPDELGLGSAHGSETKYIELAIAAQFEDSVVSVTRSLSRLPKTRAPSVALLDEVDLSLSRLTEGDPSAFLCLPAPVRSAVEALPSTLPVTSIRLIVHQLAATELGRVRHPAMDPWIARAGELATSTGTDLARLQLVRWLARAWRFDEALTGLVDSDGLAAVGTRADVAITAWEAGRFELALELEEWVLEERTMLQGANHPETLTARSNLAATYSSLGRDEEACELKESVVAAMTELLGRGSSDTLAALLNLSTTYLTLGRFEEALATAEEAARGLAEVRGDEHPSTLQSKANLAVVLASRNERAAAIPLLREVSDAQFRVLGPEHPNYLMTRTNLAISLGVTGQHEEALALLSSILETQSQVLGTQHPDSLFTLSSLARAHRAAGADDTSRRLATRAVAGLEVVLGPDHPDTAAVKRLLG</sequence>
<comment type="caution">
    <text evidence="2">The sequence shown here is derived from an EMBL/GenBank/DDBJ whole genome shotgun (WGS) entry which is preliminary data.</text>
</comment>
<dbReference type="Gene3D" id="3.40.50.300">
    <property type="entry name" value="P-loop containing nucleotide triphosphate hydrolases"/>
    <property type="match status" value="1"/>
</dbReference>
<dbReference type="InterPro" id="IPR041664">
    <property type="entry name" value="AAA_16"/>
</dbReference>
<dbReference type="PANTHER" id="PTHR46082:SF6">
    <property type="entry name" value="AAA+ ATPASE DOMAIN-CONTAINING PROTEIN-RELATED"/>
    <property type="match status" value="1"/>
</dbReference>
<dbReference type="EMBL" id="WUEK01000012">
    <property type="protein sequence ID" value="MXG91434.1"/>
    <property type="molecule type" value="Genomic_DNA"/>
</dbReference>
<dbReference type="Pfam" id="PF13374">
    <property type="entry name" value="TPR_10"/>
    <property type="match status" value="1"/>
</dbReference>
<feature type="domain" description="Orc1-like AAA ATPase" evidence="1">
    <location>
        <begin position="24"/>
        <end position="162"/>
    </location>
</feature>